<evidence type="ECO:0000256" key="3">
    <source>
        <dbReference type="ARBA" id="ARBA00022729"/>
    </source>
</evidence>
<organism evidence="5 6">
    <name type="scientific">Candidatus Nomurabacteria bacterium RIFCSPHIGHO2_01_FULL_40_12</name>
    <dbReference type="NCBI Taxonomy" id="1801737"/>
    <lineage>
        <taxon>Bacteria</taxon>
        <taxon>Candidatus Nomuraibacteriota</taxon>
    </lineage>
</organism>
<dbReference type="PANTHER" id="PTHR30290">
    <property type="entry name" value="PERIPLASMIC BINDING COMPONENT OF ABC TRANSPORTER"/>
    <property type="match status" value="1"/>
</dbReference>
<dbReference type="SUPFAM" id="SSF53850">
    <property type="entry name" value="Periplasmic binding protein-like II"/>
    <property type="match status" value="1"/>
</dbReference>
<reference evidence="5 6" key="1">
    <citation type="journal article" date="2016" name="Nat. Commun.">
        <title>Thousands of microbial genomes shed light on interconnected biogeochemical processes in an aquifer system.</title>
        <authorList>
            <person name="Anantharaman K."/>
            <person name="Brown C.T."/>
            <person name="Hug L.A."/>
            <person name="Sharon I."/>
            <person name="Castelle C.J."/>
            <person name="Probst A.J."/>
            <person name="Thomas B.C."/>
            <person name="Singh A."/>
            <person name="Wilkins M.J."/>
            <person name="Karaoz U."/>
            <person name="Brodie E.L."/>
            <person name="Williams K.H."/>
            <person name="Hubbard S.S."/>
            <person name="Banfield J.F."/>
        </authorList>
    </citation>
    <scope>NUCLEOTIDE SEQUENCE [LARGE SCALE GENOMIC DNA]</scope>
</reference>
<evidence type="ECO:0000256" key="1">
    <source>
        <dbReference type="ARBA" id="ARBA00005695"/>
    </source>
</evidence>
<sequence>MVSVPLRGGSISEGVIGTPRFINPILAFSDADQDLVALVYSGLMRKSPDGTLIPDLAEKFEMSKNGLTYTFTLKDKIYFHDGLPVSANDVLFTINKVKDPIIKSLHKTNWDGIGVERVDEKTVKFTLKQPYASFLENTTLGIMPAYLWEGTPMELNNANTNPIGTGPYMINRANKQSNGIIDSYELASFKKFTLGQSYITDITLNFYPNEDEMIQALVNQTVEQISSITPQNAQKLKEKNYQVKSAVLPRVFGLFFNQNQNQIFTDKTIIAAINQVIDKNRIVREVLFDYGAATDSPIPPNMKAYQKLKKENKIPREEVLKKVQNDLTKAGWKVGQDGFLEKTKTEKGKKVNTKLEFSISTGNVPELAKSAELIKQDLGDIGMKVDIKTFEIGNLNQGVIRPRQYDALLFGEIINQESDLFAFWHSSQRHDPGLNVAMYTNVKVDKILEDAFVTIDEQARIKKYAQFEEEIKKDIPAVFLYNPDFIYVKSKNLEKFSVDYINSPSNRFLNIYLWYIKTEKVWKIFTK</sequence>
<dbReference type="GO" id="GO:0043190">
    <property type="term" value="C:ATP-binding cassette (ABC) transporter complex"/>
    <property type="evidence" value="ECO:0007669"/>
    <property type="project" value="InterPro"/>
</dbReference>
<dbReference type="PIRSF" id="PIRSF002741">
    <property type="entry name" value="MppA"/>
    <property type="match status" value="1"/>
</dbReference>
<dbReference type="InterPro" id="IPR039424">
    <property type="entry name" value="SBP_5"/>
</dbReference>
<keyword evidence="3" id="KW-0732">Signal</keyword>
<dbReference type="GO" id="GO:0015833">
    <property type="term" value="P:peptide transport"/>
    <property type="evidence" value="ECO:0007669"/>
    <property type="project" value="TreeGrafter"/>
</dbReference>
<dbReference type="InterPro" id="IPR030678">
    <property type="entry name" value="Peptide/Ni-bd"/>
</dbReference>
<gene>
    <name evidence="5" type="ORF">A2818_00980</name>
</gene>
<dbReference type="STRING" id="1801737.A2818_00980"/>
<keyword evidence="2" id="KW-0813">Transport</keyword>
<dbReference type="Pfam" id="PF00496">
    <property type="entry name" value="SBP_bac_5"/>
    <property type="match status" value="1"/>
</dbReference>
<feature type="domain" description="Solute-binding protein family 5" evidence="4">
    <location>
        <begin position="52"/>
        <end position="414"/>
    </location>
</feature>
<dbReference type="Gene3D" id="3.40.190.10">
    <property type="entry name" value="Periplasmic binding protein-like II"/>
    <property type="match status" value="1"/>
</dbReference>
<evidence type="ECO:0000256" key="2">
    <source>
        <dbReference type="ARBA" id="ARBA00022448"/>
    </source>
</evidence>
<dbReference type="Gene3D" id="3.90.76.10">
    <property type="entry name" value="Dipeptide-binding Protein, Domain 1"/>
    <property type="match status" value="1"/>
</dbReference>
<protein>
    <recommendedName>
        <fullName evidence="4">Solute-binding protein family 5 domain-containing protein</fullName>
    </recommendedName>
</protein>
<name>A0A1F6V1F7_9BACT</name>
<dbReference type="InterPro" id="IPR000914">
    <property type="entry name" value="SBP_5_dom"/>
</dbReference>
<comment type="caution">
    <text evidence="5">The sequence shown here is derived from an EMBL/GenBank/DDBJ whole genome shotgun (WGS) entry which is preliminary data.</text>
</comment>
<evidence type="ECO:0000313" key="6">
    <source>
        <dbReference type="Proteomes" id="UP000177602"/>
    </source>
</evidence>
<dbReference type="PANTHER" id="PTHR30290:SF9">
    <property type="entry name" value="OLIGOPEPTIDE-BINDING PROTEIN APPA"/>
    <property type="match status" value="1"/>
</dbReference>
<dbReference type="EMBL" id="MFTN01000005">
    <property type="protein sequence ID" value="OGI63389.1"/>
    <property type="molecule type" value="Genomic_DNA"/>
</dbReference>
<dbReference type="GO" id="GO:0042597">
    <property type="term" value="C:periplasmic space"/>
    <property type="evidence" value="ECO:0007669"/>
    <property type="project" value="UniProtKB-ARBA"/>
</dbReference>
<proteinExistence type="inferred from homology"/>
<evidence type="ECO:0000313" key="5">
    <source>
        <dbReference type="EMBL" id="OGI63389.1"/>
    </source>
</evidence>
<dbReference type="GO" id="GO:1904680">
    <property type="term" value="F:peptide transmembrane transporter activity"/>
    <property type="evidence" value="ECO:0007669"/>
    <property type="project" value="TreeGrafter"/>
</dbReference>
<comment type="similarity">
    <text evidence="1">Belongs to the bacterial solute-binding protein 5 family.</text>
</comment>
<dbReference type="Proteomes" id="UP000177602">
    <property type="component" value="Unassembled WGS sequence"/>
</dbReference>
<dbReference type="AlphaFoldDB" id="A0A1F6V1F7"/>
<dbReference type="Gene3D" id="3.10.105.10">
    <property type="entry name" value="Dipeptide-binding Protein, Domain 3"/>
    <property type="match status" value="1"/>
</dbReference>
<accession>A0A1F6V1F7</accession>
<evidence type="ECO:0000259" key="4">
    <source>
        <dbReference type="Pfam" id="PF00496"/>
    </source>
</evidence>